<organism evidence="2 3">
    <name type="scientific">Fusarium vanettenii (strain ATCC MYA-4622 / CBS 123669 / FGSC 9596 / NRRL 45880 / 77-13-4)</name>
    <name type="common">Fusarium solani subsp. pisi</name>
    <dbReference type="NCBI Taxonomy" id="660122"/>
    <lineage>
        <taxon>Eukaryota</taxon>
        <taxon>Fungi</taxon>
        <taxon>Dikarya</taxon>
        <taxon>Ascomycota</taxon>
        <taxon>Pezizomycotina</taxon>
        <taxon>Sordariomycetes</taxon>
        <taxon>Hypocreomycetidae</taxon>
        <taxon>Hypocreales</taxon>
        <taxon>Nectriaceae</taxon>
        <taxon>Fusarium</taxon>
        <taxon>Fusarium solani species complex</taxon>
        <taxon>Fusarium vanettenii</taxon>
    </lineage>
</organism>
<dbReference type="PANTHER" id="PTHR33112">
    <property type="entry name" value="DOMAIN PROTEIN, PUTATIVE-RELATED"/>
    <property type="match status" value="1"/>
</dbReference>
<accession>C7ZDT7</accession>
<evidence type="ECO:0000313" key="2">
    <source>
        <dbReference type="EMBL" id="EEU37862.1"/>
    </source>
</evidence>
<evidence type="ECO:0000313" key="3">
    <source>
        <dbReference type="Proteomes" id="UP000005206"/>
    </source>
</evidence>
<sequence>MAKTSYLCVTCVYALGHPLKNDEPGPHHLTLDAIRQAVEEGCYICSEVWKLDEQGLVIRRDKNKAVDHEHDLPVKYTTSYFGWDYGLIGLYIEDDDLMIPGVFLMPKRLAEKVYGPFPLLDEKTSSLSSLTQASFWLASCCVRHPQCSALSKREPWLPTRLIDVGLEGDDSWKLRVVAEDGVNWPAPYITLSYRWGTEPSIMLLKSNMDEFRREKPIADLPQTFQDLITVTRHFSHRYVWIDALCIIQDSSQDWVSESVVMRDVYANSICTIAAAASSGPEGGLFRSRQPEQACPAVVNVAYGDEAPEDFYIWSTEYWQRHFDRSELHTRGWIFQERFLSPRVLSFGHDQIMWECMTDDKCEGFPGGIPNHESDKSSHALSKLVVPRRDEQWTVFSDSLFLTWKVLVEDYSKRSLTKPTDKLVAFAGIAKLFQENTGDEYIAGLWKSRFVETLNWRVTTPGPAAVDYLAPSWSWASVQSSIKIEHRPTIRDRINLVSVMAIETINREADPTVGVRYGCVKLHGALFPAQWDSPPDSIRIRSAPHVAKVHLDTSPGNWDGKDNLFLLPIILHPYDHQTERCFVDYLILARHSTEAPDIYQRIGHCRTDQDVEGFNRTFKAEDIAEAIFEDEDFDQAIFGVTAQFSDISIV</sequence>
<dbReference type="Pfam" id="PF06985">
    <property type="entry name" value="HET"/>
    <property type="match status" value="1"/>
</dbReference>
<reference evidence="2 3" key="1">
    <citation type="journal article" date="2009" name="PLoS Genet.">
        <title>The genome of Nectria haematococca: contribution of supernumerary chromosomes to gene expansion.</title>
        <authorList>
            <person name="Coleman J.J."/>
            <person name="Rounsley S.D."/>
            <person name="Rodriguez-Carres M."/>
            <person name="Kuo A."/>
            <person name="Wasmann C.C."/>
            <person name="Grimwood J."/>
            <person name="Schmutz J."/>
            <person name="Taga M."/>
            <person name="White G.J."/>
            <person name="Zhou S."/>
            <person name="Schwartz D.C."/>
            <person name="Freitag M."/>
            <person name="Ma L.J."/>
            <person name="Danchin E.G."/>
            <person name="Henrissat B."/>
            <person name="Coutinho P.M."/>
            <person name="Nelson D.R."/>
            <person name="Straney D."/>
            <person name="Napoli C.A."/>
            <person name="Barker B.M."/>
            <person name="Gribskov M."/>
            <person name="Rep M."/>
            <person name="Kroken S."/>
            <person name="Molnar I."/>
            <person name="Rensing C."/>
            <person name="Kennell J.C."/>
            <person name="Zamora J."/>
            <person name="Farman M.L."/>
            <person name="Selker E.U."/>
            <person name="Salamov A."/>
            <person name="Shapiro H."/>
            <person name="Pangilinan J."/>
            <person name="Lindquist E."/>
            <person name="Lamers C."/>
            <person name="Grigoriev I.V."/>
            <person name="Geiser D.M."/>
            <person name="Covert S.F."/>
            <person name="Temporini E."/>
            <person name="Vanetten H.D."/>
        </authorList>
    </citation>
    <scope>NUCLEOTIDE SEQUENCE [LARGE SCALE GENOMIC DNA]</scope>
    <source>
        <strain evidence="3">ATCC MYA-4622 / CBS 123669 / FGSC 9596 / NRRL 45880 / 77-13-4</strain>
    </source>
</reference>
<dbReference type="GeneID" id="9669772"/>
<dbReference type="eggNOG" id="ENOG502SIXF">
    <property type="taxonomic scope" value="Eukaryota"/>
</dbReference>
<dbReference type="VEuPathDB" id="FungiDB:NECHADRAFT_88127"/>
<dbReference type="EMBL" id="GG698920">
    <property type="protein sequence ID" value="EEU37862.1"/>
    <property type="molecule type" value="Genomic_DNA"/>
</dbReference>
<dbReference type="PANTHER" id="PTHR33112:SF10">
    <property type="entry name" value="TOL"/>
    <property type="match status" value="1"/>
</dbReference>
<proteinExistence type="predicted"/>
<dbReference type="KEGG" id="nhe:NECHADRAFT_88127"/>
<dbReference type="OMA" id="CEGFPQG"/>
<dbReference type="HOGENOM" id="CLU_002639_3_0_1"/>
<feature type="domain" description="Heterokaryon incompatibility" evidence="1">
    <location>
        <begin position="188"/>
        <end position="336"/>
    </location>
</feature>
<dbReference type="OrthoDB" id="5347061at2759"/>
<keyword evidence="3" id="KW-1185">Reference proteome</keyword>
<evidence type="ECO:0000259" key="1">
    <source>
        <dbReference type="Pfam" id="PF06985"/>
    </source>
</evidence>
<dbReference type="InterPro" id="IPR010730">
    <property type="entry name" value="HET"/>
</dbReference>
<dbReference type="RefSeq" id="XP_003043575.1">
    <property type="nucleotide sequence ID" value="XM_003043529.1"/>
</dbReference>
<gene>
    <name evidence="2" type="ORF">NECHADRAFT_88127</name>
</gene>
<dbReference type="AlphaFoldDB" id="C7ZDT7"/>
<protein>
    <recommendedName>
        <fullName evidence="1">Heterokaryon incompatibility domain-containing protein</fullName>
    </recommendedName>
</protein>
<dbReference type="InParanoid" id="C7ZDT7"/>
<dbReference type="STRING" id="660122.C7ZDT7"/>
<dbReference type="Proteomes" id="UP000005206">
    <property type="component" value="Chromosome 13"/>
</dbReference>
<name>C7ZDT7_FUSV7</name>